<dbReference type="GeneID" id="93164020"/>
<proteinExistence type="predicted"/>
<dbReference type="SUPFAM" id="SSF53067">
    <property type="entry name" value="Actin-like ATPase domain"/>
    <property type="match status" value="1"/>
</dbReference>
<dbReference type="InterPro" id="IPR008040">
    <property type="entry name" value="Hydant_A_N"/>
</dbReference>
<organism evidence="3 4">
    <name type="scientific">[Clostridium] citroniae WAL-19142</name>
    <dbReference type="NCBI Taxonomy" id="742734"/>
    <lineage>
        <taxon>Bacteria</taxon>
        <taxon>Bacillati</taxon>
        <taxon>Bacillota</taxon>
        <taxon>Clostridia</taxon>
        <taxon>Lachnospirales</taxon>
        <taxon>Lachnospiraceae</taxon>
        <taxon>Enterocloster</taxon>
    </lineage>
</organism>
<dbReference type="EMBL" id="ADLK01000020">
    <property type="protein sequence ID" value="KMW19623.1"/>
    <property type="molecule type" value="Genomic_DNA"/>
</dbReference>
<protein>
    <recommendedName>
        <fullName evidence="5">Hydantoinase/oxoprolinase</fullName>
    </recommendedName>
</protein>
<dbReference type="PANTHER" id="PTHR11365:SF23">
    <property type="entry name" value="HYPOTHETICAL 5-OXOPROLINASE (EUROFUNG)-RELATED"/>
    <property type="match status" value="1"/>
</dbReference>
<dbReference type="Proteomes" id="UP000037392">
    <property type="component" value="Unassembled WGS sequence"/>
</dbReference>
<dbReference type="GO" id="GO:0005829">
    <property type="term" value="C:cytosol"/>
    <property type="evidence" value="ECO:0007669"/>
    <property type="project" value="TreeGrafter"/>
</dbReference>
<name>A0A0J9C3H3_9FIRM</name>
<dbReference type="InterPro" id="IPR043129">
    <property type="entry name" value="ATPase_NBD"/>
</dbReference>
<evidence type="ECO:0000313" key="3">
    <source>
        <dbReference type="EMBL" id="KMW19623.1"/>
    </source>
</evidence>
<dbReference type="InterPro" id="IPR002821">
    <property type="entry name" value="Hydantoinase_A"/>
</dbReference>
<dbReference type="GO" id="GO:0006749">
    <property type="term" value="P:glutathione metabolic process"/>
    <property type="evidence" value="ECO:0007669"/>
    <property type="project" value="TreeGrafter"/>
</dbReference>
<accession>A0A0J9C3H3</accession>
<comment type="caution">
    <text evidence="3">The sequence shown here is derived from an EMBL/GenBank/DDBJ whole genome shotgun (WGS) entry which is preliminary data.</text>
</comment>
<dbReference type="InterPro" id="IPR045079">
    <property type="entry name" value="Oxoprolinase-like"/>
</dbReference>
<evidence type="ECO:0000313" key="4">
    <source>
        <dbReference type="Proteomes" id="UP000037392"/>
    </source>
</evidence>
<reference evidence="3 4" key="1">
    <citation type="submission" date="2011-04" db="EMBL/GenBank/DDBJ databases">
        <title>The Genome Sequence of Clostridium citroniae WAL-19142.</title>
        <authorList>
            <consortium name="The Broad Institute Genome Sequencing Platform"/>
            <person name="Earl A."/>
            <person name="Ward D."/>
            <person name="Feldgarden M."/>
            <person name="Gevers D."/>
            <person name="Warren Y.A."/>
            <person name="Tyrrell K.L."/>
            <person name="Citron D.M."/>
            <person name="Goldstein E.J."/>
            <person name="Daigneault M."/>
            <person name="Allen-Vercoe E."/>
            <person name="Young S.K."/>
            <person name="Zeng Q."/>
            <person name="Gargeya S."/>
            <person name="Fitzgerald M."/>
            <person name="Haas B."/>
            <person name="Abouelleil A."/>
            <person name="Alvarado L."/>
            <person name="Arachchi H.M."/>
            <person name="Berlin A."/>
            <person name="Brown A."/>
            <person name="Chapman S.B."/>
            <person name="Chen Z."/>
            <person name="Dunbar C."/>
            <person name="Freedman E."/>
            <person name="Gearin G."/>
            <person name="Gellesch M."/>
            <person name="Goldberg J."/>
            <person name="Griggs A."/>
            <person name="Gujja S."/>
            <person name="Heilman E.R."/>
            <person name="Heiman D."/>
            <person name="Howarth C."/>
            <person name="Larson L."/>
            <person name="Lui A."/>
            <person name="MacDonald P.J."/>
            <person name="Mehta T."/>
            <person name="Montmayeur A."/>
            <person name="Murphy C."/>
            <person name="Neiman D."/>
            <person name="Pearson M."/>
            <person name="Priest M."/>
            <person name="Roberts A."/>
            <person name="Saif S."/>
            <person name="Shea T."/>
            <person name="Shenoy N."/>
            <person name="Sisk P."/>
            <person name="Stolte C."/>
            <person name="Sykes S."/>
            <person name="White J."/>
            <person name="Yandava C."/>
            <person name="Wortman J."/>
            <person name="Nusbaum C."/>
            <person name="Birren B."/>
        </authorList>
    </citation>
    <scope>NUCLEOTIDE SEQUENCE [LARGE SCALE GENOMIC DNA]</scope>
    <source>
        <strain evidence="3 4">WAL-19142</strain>
    </source>
</reference>
<dbReference type="RefSeq" id="WP_007866270.1">
    <property type="nucleotide sequence ID" value="NZ_KQ235878.1"/>
</dbReference>
<feature type="domain" description="Hydantoinase/oxoprolinase N-terminal" evidence="2">
    <location>
        <begin position="10"/>
        <end position="180"/>
    </location>
</feature>
<feature type="domain" description="Hydantoinase A/oxoprolinase" evidence="1">
    <location>
        <begin position="201"/>
        <end position="507"/>
    </location>
</feature>
<dbReference type="OrthoDB" id="9768323at2"/>
<dbReference type="Pfam" id="PF05378">
    <property type="entry name" value="Hydant_A_N"/>
    <property type="match status" value="1"/>
</dbReference>
<gene>
    <name evidence="3" type="ORF">HMPREF9470_02363</name>
</gene>
<dbReference type="GO" id="GO:0017168">
    <property type="term" value="F:5-oxoprolinase (ATP-hydrolyzing) activity"/>
    <property type="evidence" value="ECO:0007669"/>
    <property type="project" value="TreeGrafter"/>
</dbReference>
<dbReference type="Pfam" id="PF01968">
    <property type="entry name" value="Hydantoinase_A"/>
    <property type="match status" value="1"/>
</dbReference>
<evidence type="ECO:0000259" key="2">
    <source>
        <dbReference type="Pfam" id="PF05378"/>
    </source>
</evidence>
<dbReference type="AlphaFoldDB" id="A0A0J9C3H3"/>
<dbReference type="PANTHER" id="PTHR11365">
    <property type="entry name" value="5-OXOPROLINASE RELATED"/>
    <property type="match status" value="1"/>
</dbReference>
<dbReference type="Gene3D" id="3.30.420.40">
    <property type="match status" value="1"/>
</dbReference>
<evidence type="ECO:0000259" key="1">
    <source>
        <dbReference type="Pfam" id="PF01968"/>
    </source>
</evidence>
<sequence length="712" mass="77045">MAERNHRAVRMGIDVGGTYTKCVAMDNETHEIIGKNQVKTTHDDKSGVAAGVVKSFQNCMRENNIAPEDVVFVAHSTTQATNAFIEGDVASVGVVGVAGGGLEGFLAKRQLALKDIILDEKVGRMIKVYNTFIKKKMLTEDVINQNIDELLNQGSQVIVASMAFGVDSMDEEMMIHGCAEKKNVPVTMASDITKLYGLTRRTRTAAINASILPKMMMTANATESSVRAAGVTVPLMIMRGDGGVMEISEMRKRPILTALSGPAASVMGSLMYLRASNAIYFEVGGTTTNIGVIKNGRPGVDYAQIGGHDTYISSLDVRILGCAGGSMVRISDKAVVDVGPRSAHIAGCEYACFTPEEEIEDPQIEMVSPKPGDPNDYVTIRLKNGKRICFTNTCAANVLGLIEEQYFAHGNANAARKAMQPVADKLGITVEELATQILDKDFEKVNACINALAEKYQLDHESMKLVGCGGGAASLVPYCAGKMGLQYSIPENAEVISSIGVALSMVRDVVERVIPNPSQDDIRELKKEAADMAVSSGASPDTVEVHIEIDNQTGKVTAIATGSTEVKTTDLLKECDEAEACELATQDFGPKVSQIALAEMTDKFYVYQGLRDDRHPLRIVDKKGFIKVQCSNGNVVKCKVADYKEVVEQMWKDEAVFKTDTVIRPDFFVCVGPRVGDYSAVDLDQIYLLMDLDLGDREPDEDILIVASVTEI</sequence>
<dbReference type="PATRIC" id="fig|742734.4.peg.2541"/>
<evidence type="ECO:0008006" key="5">
    <source>
        <dbReference type="Google" id="ProtNLM"/>
    </source>
</evidence>